<organism evidence="3 4">
    <name type="scientific">Ichthyophthirius multifiliis</name>
    <name type="common">White spot disease agent</name>
    <name type="synonym">Ich</name>
    <dbReference type="NCBI Taxonomy" id="5932"/>
    <lineage>
        <taxon>Eukaryota</taxon>
        <taxon>Sar</taxon>
        <taxon>Alveolata</taxon>
        <taxon>Ciliophora</taxon>
        <taxon>Intramacronucleata</taxon>
        <taxon>Oligohymenophorea</taxon>
        <taxon>Hymenostomatida</taxon>
        <taxon>Ophryoglenina</taxon>
        <taxon>Ichthyophthirius</taxon>
    </lineage>
</organism>
<evidence type="ECO:0000313" key="4">
    <source>
        <dbReference type="Proteomes" id="UP000008983"/>
    </source>
</evidence>
<reference evidence="3 4" key="1">
    <citation type="submission" date="2011-07" db="EMBL/GenBank/DDBJ databases">
        <authorList>
            <person name="Coyne R."/>
            <person name="Brami D."/>
            <person name="Johnson J."/>
            <person name="Hostetler J."/>
            <person name="Hannick L."/>
            <person name="Clark T."/>
            <person name="Cassidy-Hanley D."/>
            <person name="Inman J."/>
        </authorList>
    </citation>
    <scope>NUCLEOTIDE SEQUENCE [LARGE SCALE GENOMIC DNA]</scope>
    <source>
        <strain evidence="3 4">G5</strain>
    </source>
</reference>
<dbReference type="EMBL" id="GL983422">
    <property type="protein sequence ID" value="EGR33575.1"/>
    <property type="molecule type" value="Genomic_DNA"/>
</dbReference>
<gene>
    <name evidence="3" type="ORF">IMG5_048920</name>
</gene>
<dbReference type="RefSeq" id="XP_004037561.1">
    <property type="nucleotide sequence ID" value="XM_004037513.1"/>
</dbReference>
<dbReference type="GeneID" id="14909758"/>
<dbReference type="AlphaFoldDB" id="G0QMH9"/>
<sequence length="270" mass="31938">MDLELLADNNNKKYFKAKNQQNRILLVNILFLKILQLIVFFQKKGKTSPGPAYNIRGSDTFIFKNNPEWVIGTQQRNTLNTGAKYDYYLRQDKDFYPNNADVNRRSQPPNVKIGLELRFQNDPRRQRGTPGPQYNPSFRYDQKNPPKFTFGQKREVAGQSPLVYMGSTPNLVGPGSYILKNVPKTSKIQNEPKYSIPKAKRFVNQNQNWSISHINQPQNINICKLINWYILIIQIIEWSLIQLKKKFESIIYYRKINQRYIYLIFYHNFF</sequence>
<dbReference type="InParanoid" id="G0QMH9"/>
<dbReference type="Proteomes" id="UP000008983">
    <property type="component" value="Unassembled WGS sequence"/>
</dbReference>
<dbReference type="InterPro" id="IPR010736">
    <property type="entry name" value="SHIPPO-rpt"/>
</dbReference>
<dbReference type="PANTHER" id="PTHR40429:SF1">
    <property type="entry name" value="FLAGELLAR ASSOCIATED PROTEIN"/>
    <property type="match status" value="1"/>
</dbReference>
<accession>G0QMH9</accession>
<keyword evidence="2" id="KW-1133">Transmembrane helix</keyword>
<dbReference type="OrthoDB" id="406368at2759"/>
<evidence type="ECO:0000256" key="2">
    <source>
        <dbReference type="SAM" id="Phobius"/>
    </source>
</evidence>
<proteinExistence type="predicted"/>
<keyword evidence="2" id="KW-0472">Membrane</keyword>
<evidence type="ECO:0008006" key="5">
    <source>
        <dbReference type="Google" id="ProtNLM"/>
    </source>
</evidence>
<keyword evidence="4" id="KW-1185">Reference proteome</keyword>
<feature type="transmembrane region" description="Helical" evidence="2">
    <location>
        <begin position="24"/>
        <end position="41"/>
    </location>
</feature>
<keyword evidence="2" id="KW-0812">Transmembrane</keyword>
<protein>
    <recommendedName>
        <fullName evidence="5">Transmembrane protein</fullName>
    </recommendedName>
</protein>
<dbReference type="Pfam" id="PF07004">
    <property type="entry name" value="SHIPPO-rpt"/>
    <property type="match status" value="2"/>
</dbReference>
<evidence type="ECO:0000313" key="3">
    <source>
        <dbReference type="EMBL" id="EGR33575.1"/>
    </source>
</evidence>
<evidence type="ECO:0000256" key="1">
    <source>
        <dbReference type="SAM" id="MobiDB-lite"/>
    </source>
</evidence>
<feature type="region of interest" description="Disordered" evidence="1">
    <location>
        <begin position="120"/>
        <end position="141"/>
    </location>
</feature>
<name>G0QMH9_ICHMU</name>
<dbReference type="PANTHER" id="PTHR40429">
    <property type="entry name" value="FLAGELLAR ASSOCIATED PROTEIN"/>
    <property type="match status" value="1"/>
</dbReference>
<dbReference type="eggNOG" id="ENOG502SKBK">
    <property type="taxonomic scope" value="Eukaryota"/>
</dbReference>